<protein>
    <recommendedName>
        <fullName evidence="6">Phosphatidylglycerol lysyltransferase</fullName>
        <ecNumber evidence="6">2.3.2.3</ecNumber>
    </recommendedName>
    <alternativeName>
        <fullName evidence="6">Lysylphosphatidylglycerol synthase</fullName>
    </alternativeName>
</protein>
<name>A0A7V7QKB7_9FIRM</name>
<keyword evidence="6" id="KW-0443">Lipid metabolism</keyword>
<dbReference type="GO" id="GO:0005886">
    <property type="term" value="C:plasma membrane"/>
    <property type="evidence" value="ECO:0007669"/>
    <property type="project" value="UniProtKB-SubCell"/>
</dbReference>
<evidence type="ECO:0000313" key="7">
    <source>
        <dbReference type="EMBL" id="KAB1438222.1"/>
    </source>
</evidence>
<comment type="subcellular location">
    <subcellularLocation>
        <location evidence="1 6">Cell membrane</location>
        <topology evidence="1 6">Multi-pass membrane protein</topology>
    </subcellularLocation>
</comment>
<feature type="transmembrane region" description="Helical" evidence="6">
    <location>
        <begin position="43"/>
        <end position="66"/>
    </location>
</feature>
<feature type="transmembrane region" description="Helical" evidence="6">
    <location>
        <begin position="210"/>
        <end position="230"/>
    </location>
</feature>
<gene>
    <name evidence="6" type="primary">mprF</name>
    <name evidence="7" type="ORF">F7O84_11760</name>
</gene>
<keyword evidence="5 6" id="KW-0472">Membrane</keyword>
<keyword evidence="3 6" id="KW-0812">Transmembrane</keyword>
<dbReference type="Pfam" id="PF03706">
    <property type="entry name" value="LPG_synthase_TM"/>
    <property type="match status" value="1"/>
</dbReference>
<comment type="caution">
    <text evidence="7">The sequence shown here is derived from an EMBL/GenBank/DDBJ whole genome shotgun (WGS) entry which is preliminary data.</text>
</comment>
<reference evidence="7 8" key="2">
    <citation type="submission" date="2020-02" db="EMBL/GenBank/DDBJ databases">
        <title>Candidatus Galacturonibacter soehngenii shows hetero-acetogenic catabolism of galacturonic acid but lacks a canonical carbon monoxide dehydrogenase/acetyl-CoA synthase complex.</title>
        <authorList>
            <person name="Diender M."/>
            <person name="Stouten G.R."/>
            <person name="Petersen J.F."/>
            <person name="Nielsen P.H."/>
            <person name="Dueholm M.S."/>
            <person name="Pronk J.T."/>
            <person name="Van Loosdrecht M.C.M."/>
        </authorList>
    </citation>
    <scope>NUCLEOTIDE SEQUENCE [LARGE SCALE GENOMIC DNA]</scope>
    <source>
        <strain evidence="7">GalUA</strain>
    </source>
</reference>
<organism evidence="7 8">
    <name type="scientific">Candidatus Galacturonatibacter soehngenii</name>
    <dbReference type="NCBI Taxonomy" id="2307010"/>
    <lineage>
        <taxon>Bacteria</taxon>
        <taxon>Bacillati</taxon>
        <taxon>Bacillota</taxon>
        <taxon>Clostridia</taxon>
        <taxon>Lachnospirales</taxon>
        <taxon>Lachnospiraceae</taxon>
        <taxon>Candidatus Galacturonatibacter</taxon>
    </lineage>
</organism>
<dbReference type="AlphaFoldDB" id="A0A7V7QKB7"/>
<keyword evidence="6" id="KW-0808">Transferase</keyword>
<keyword evidence="6" id="KW-0046">Antibiotic resistance</keyword>
<dbReference type="RefSeq" id="WP_151145272.1">
    <property type="nucleotide sequence ID" value="NZ_WAGX01000005.1"/>
</dbReference>
<keyword evidence="2" id="KW-1003">Cell membrane</keyword>
<dbReference type="EC" id="2.3.2.3" evidence="6"/>
<evidence type="ECO:0000256" key="1">
    <source>
        <dbReference type="ARBA" id="ARBA00004651"/>
    </source>
</evidence>
<feature type="transmembrane region" description="Helical" evidence="6">
    <location>
        <begin position="260"/>
        <end position="283"/>
    </location>
</feature>
<reference evidence="7 8" key="1">
    <citation type="submission" date="2019-09" db="EMBL/GenBank/DDBJ databases">
        <authorList>
            <person name="Valk L.C."/>
        </authorList>
    </citation>
    <scope>NUCLEOTIDE SEQUENCE [LARGE SCALE GENOMIC DNA]</scope>
    <source>
        <strain evidence="7">GalUA</strain>
    </source>
</reference>
<sequence length="290" mass="33608">MNKKAVYLRVNAVIVLLAVYFASMRTKTFTDVQLNIDVRLSYLIPLFILGFLFVHLAKMMRFYLILMEQKINLFRFIKVYMKITFVNLAFPFKLGEIFRVYCFSKETKDAKIGILSVIIDRVFDISALLVILIPYDVIVDKAISPVTLILSLFAAVILFLYRIFLPTYYYLNQYLITNASSKEAVRCLYLLENGKTWYDYIRRLLKGRSSLIFILSCIGWLAEFGLLLCMQTIFQKVFGISGFVTYINSIFGFGETQLLNIYTTVSCIILAIITVSVYGISYWKRRAVKC</sequence>
<comment type="function">
    <text evidence="6">Catalyzes the transfer of a lysyl group from L-lysyl-tRNA(Lys) to membrane-bound phosphatidylglycerol (PG), which produces lysylphosphatidylglycerol (LPG), a major component of the bacterial membrane with a positive net charge. LPG synthesis contributes to bacterial virulence as it is involved in the resistance mechanism against cationic antimicrobial peptides (CAMP) produces by the host's immune system (defensins, cathelicidins) and by the competing microorganisms.</text>
</comment>
<keyword evidence="8" id="KW-1185">Reference proteome</keyword>
<evidence type="ECO:0000256" key="5">
    <source>
        <dbReference type="ARBA" id="ARBA00023136"/>
    </source>
</evidence>
<keyword evidence="4 6" id="KW-1133">Transmembrane helix</keyword>
<feature type="transmembrane region" description="Helical" evidence="6">
    <location>
        <begin position="112"/>
        <end position="135"/>
    </location>
</feature>
<evidence type="ECO:0000256" key="2">
    <source>
        <dbReference type="ARBA" id="ARBA00022475"/>
    </source>
</evidence>
<comment type="catalytic activity">
    <reaction evidence="6">
        <text>L-lysyl-tRNA(Lys) + a 1,2-diacyl-sn-glycero-3-phospho-(1'-sn-glycerol) = a 1,2-diacyl-sn-glycero-3-phospho-1'-(3'-O-L-lysyl)-sn-glycerol + tRNA(Lys)</text>
        <dbReference type="Rhea" id="RHEA:10668"/>
        <dbReference type="Rhea" id="RHEA-COMP:9696"/>
        <dbReference type="Rhea" id="RHEA-COMP:9697"/>
        <dbReference type="ChEBI" id="CHEBI:64716"/>
        <dbReference type="ChEBI" id="CHEBI:75792"/>
        <dbReference type="ChEBI" id="CHEBI:78442"/>
        <dbReference type="ChEBI" id="CHEBI:78529"/>
        <dbReference type="EC" id="2.3.2.3"/>
    </reaction>
</comment>
<evidence type="ECO:0000256" key="3">
    <source>
        <dbReference type="ARBA" id="ARBA00022692"/>
    </source>
</evidence>
<evidence type="ECO:0000256" key="6">
    <source>
        <dbReference type="RuleBase" id="RU363042"/>
    </source>
</evidence>
<comment type="similarity">
    <text evidence="6">Belongs to the LPG synthase family.</text>
</comment>
<evidence type="ECO:0000256" key="4">
    <source>
        <dbReference type="ARBA" id="ARBA00022989"/>
    </source>
</evidence>
<feature type="transmembrane region" description="Helical" evidence="6">
    <location>
        <begin position="7"/>
        <end position="23"/>
    </location>
</feature>
<proteinExistence type="inferred from homology"/>
<dbReference type="GO" id="GO:0050071">
    <property type="term" value="F:phosphatidylglycerol lysyltransferase activity"/>
    <property type="evidence" value="ECO:0007669"/>
    <property type="project" value="UniProtKB-EC"/>
</dbReference>
<dbReference type="Proteomes" id="UP000461768">
    <property type="component" value="Unassembled WGS sequence"/>
</dbReference>
<dbReference type="OrthoDB" id="2043401at2"/>
<dbReference type="GO" id="GO:0046677">
    <property type="term" value="P:response to antibiotic"/>
    <property type="evidence" value="ECO:0007669"/>
    <property type="project" value="UniProtKB-KW"/>
</dbReference>
<feature type="transmembrane region" description="Helical" evidence="6">
    <location>
        <begin position="142"/>
        <end position="164"/>
    </location>
</feature>
<dbReference type="EMBL" id="WAGX01000005">
    <property type="protein sequence ID" value="KAB1438222.1"/>
    <property type="molecule type" value="Genomic_DNA"/>
</dbReference>
<evidence type="ECO:0000313" key="8">
    <source>
        <dbReference type="Proteomes" id="UP000461768"/>
    </source>
</evidence>
<dbReference type="InterPro" id="IPR022791">
    <property type="entry name" value="L-PG_synthase/AglD"/>
</dbReference>
<dbReference type="GO" id="GO:0006629">
    <property type="term" value="P:lipid metabolic process"/>
    <property type="evidence" value="ECO:0007669"/>
    <property type="project" value="UniProtKB-KW"/>
</dbReference>
<accession>A0A7V7QKB7</accession>